<dbReference type="PANTHER" id="PTHR10458">
    <property type="entry name" value="PEPTIDE DEFORMYLASE"/>
    <property type="match status" value="1"/>
</dbReference>
<evidence type="ECO:0000256" key="1">
    <source>
        <dbReference type="ARBA" id="ARBA00010759"/>
    </source>
</evidence>
<dbReference type="InterPro" id="IPR036821">
    <property type="entry name" value="Peptide_deformylase_sf"/>
</dbReference>
<dbReference type="HAMAP" id="MF_00163">
    <property type="entry name" value="Pep_deformylase"/>
    <property type="match status" value="1"/>
</dbReference>
<sequence length="173" mass="18566">MPAMGNDVVPFILFPDDRFHAAAAPAAVDSALMQIGTKLLDAAQAAQAYGLAAVHIGMLAPVAVVSIVPPPGRDYRVLFNPRVIETGGDPVSGKEGSVSMPGVEVEITRPSFARIGFEDEAGAIVELELTGFPARVVQHEIDQVNGIFFLDRLSRLKREAAIKRYAKLTRRMG</sequence>
<organism evidence="3 4">
    <name type="scientific">Devosia marina</name>
    <dbReference type="NCBI Taxonomy" id="2683198"/>
    <lineage>
        <taxon>Bacteria</taxon>
        <taxon>Pseudomonadati</taxon>
        <taxon>Pseudomonadota</taxon>
        <taxon>Alphaproteobacteria</taxon>
        <taxon>Hyphomicrobiales</taxon>
        <taxon>Devosiaceae</taxon>
        <taxon>Devosia</taxon>
    </lineage>
</organism>
<dbReference type="AlphaFoldDB" id="A0A7X3FNV3"/>
<keyword evidence="4" id="KW-1185">Reference proteome</keyword>
<accession>A0A7X3FNV3</accession>
<dbReference type="PANTHER" id="PTHR10458:SF22">
    <property type="entry name" value="PEPTIDE DEFORMYLASE"/>
    <property type="match status" value="1"/>
</dbReference>
<dbReference type="SUPFAM" id="SSF56420">
    <property type="entry name" value="Peptide deformylase"/>
    <property type="match status" value="1"/>
</dbReference>
<evidence type="ECO:0000313" key="3">
    <source>
        <dbReference type="EMBL" id="MVS98028.1"/>
    </source>
</evidence>
<dbReference type="InterPro" id="IPR023635">
    <property type="entry name" value="Peptide_deformylase"/>
</dbReference>
<proteinExistence type="inferred from homology"/>
<dbReference type="PIRSF" id="PIRSF004749">
    <property type="entry name" value="Pep_def"/>
    <property type="match status" value="1"/>
</dbReference>
<evidence type="ECO:0000313" key="4">
    <source>
        <dbReference type="Proteomes" id="UP000438106"/>
    </source>
</evidence>
<feature type="active site" evidence="2">
    <location>
        <position position="140"/>
    </location>
</feature>
<reference evidence="3 4" key="1">
    <citation type="submission" date="2019-12" db="EMBL/GenBank/DDBJ databases">
        <title>Devosia maris sp. nov., isolated from the deep seawater.</title>
        <authorList>
            <person name="Liu Y."/>
        </authorList>
    </citation>
    <scope>NUCLEOTIDE SEQUENCE [LARGE SCALE GENOMIC DNA]</scope>
    <source>
        <strain evidence="3 4">L53-10-65</strain>
    </source>
</reference>
<dbReference type="Proteomes" id="UP000438106">
    <property type="component" value="Unassembled WGS sequence"/>
</dbReference>
<dbReference type="Gene3D" id="3.90.45.10">
    <property type="entry name" value="Peptide deformylase"/>
    <property type="match status" value="1"/>
</dbReference>
<protein>
    <recommendedName>
        <fullName evidence="2">Peptide deformylase-like</fullName>
    </recommendedName>
    <alternativeName>
        <fullName evidence="2">Polypeptide deformylase-like</fullName>
    </alternativeName>
</protein>
<dbReference type="GO" id="GO:0042586">
    <property type="term" value="F:peptide deformylase activity"/>
    <property type="evidence" value="ECO:0007669"/>
    <property type="project" value="InterPro"/>
</dbReference>
<comment type="caution">
    <text evidence="2">Lacks conserved residue(s) required for the propagation of feature annotation.</text>
</comment>
<dbReference type="EMBL" id="WQRF01000001">
    <property type="protein sequence ID" value="MVS98028.1"/>
    <property type="molecule type" value="Genomic_DNA"/>
</dbReference>
<comment type="caution">
    <text evidence="3">The sequence shown here is derived from an EMBL/GenBank/DDBJ whole genome shotgun (WGS) entry which is preliminary data.</text>
</comment>
<name>A0A7X3FNV3_9HYPH</name>
<gene>
    <name evidence="3" type="ORF">GO014_03190</name>
</gene>
<dbReference type="Pfam" id="PF01327">
    <property type="entry name" value="Pep_deformylase"/>
    <property type="match status" value="1"/>
</dbReference>
<dbReference type="PRINTS" id="PR01576">
    <property type="entry name" value="PDEFORMYLASE"/>
</dbReference>
<comment type="similarity">
    <text evidence="1 2">Belongs to the polypeptide deformylase family.</text>
</comment>
<evidence type="ECO:0000256" key="2">
    <source>
        <dbReference type="HAMAP-Rule" id="MF_00163"/>
    </source>
</evidence>